<proteinExistence type="predicted"/>
<sequence length="256" mass="28230">MPRYRHRRSRSASSADSRGSSTPPPAYSQARLNARPRRSSPARRPAPPAPSRRPDPRSSAPRPPVPPPTPSRRHHQSSSRPSQNTSPPPANPRSRTSRNRAGSSRVPATTSSRHRSPSPDDTLGPWDAISRDGTPPPGHPDRNRPRSLRVKTDIGTINFSCDEAHTDREHREQLAEAEGTKQRIVASGERCIRALQGSSESLDDALDNYTRWLVDLAGIELYVASLKRSQRGDSGVWGYLREISDDPDAQSDVIVD</sequence>
<name>A0A8J2N8G5_FUSEQ</name>
<feature type="compositionally biased region" description="Basic residues" evidence="1">
    <location>
        <begin position="1"/>
        <end position="10"/>
    </location>
</feature>
<reference evidence="2" key="1">
    <citation type="submission" date="2021-05" db="EMBL/GenBank/DDBJ databases">
        <authorList>
            <person name="Khan N."/>
        </authorList>
    </citation>
    <scope>NUCLEOTIDE SEQUENCE</scope>
</reference>
<organism evidence="2 3">
    <name type="scientific">Fusarium equiseti</name>
    <name type="common">Fusarium scirpi</name>
    <dbReference type="NCBI Taxonomy" id="61235"/>
    <lineage>
        <taxon>Eukaryota</taxon>
        <taxon>Fungi</taxon>
        <taxon>Dikarya</taxon>
        <taxon>Ascomycota</taxon>
        <taxon>Pezizomycotina</taxon>
        <taxon>Sordariomycetes</taxon>
        <taxon>Hypocreomycetidae</taxon>
        <taxon>Hypocreales</taxon>
        <taxon>Nectriaceae</taxon>
        <taxon>Fusarium</taxon>
        <taxon>Fusarium incarnatum-equiseti species complex</taxon>
    </lineage>
</organism>
<dbReference type="Proteomes" id="UP000693738">
    <property type="component" value="Unassembled WGS sequence"/>
</dbReference>
<dbReference type="EMBL" id="CAJSTJ010000119">
    <property type="protein sequence ID" value="CAG7557556.1"/>
    <property type="molecule type" value="Genomic_DNA"/>
</dbReference>
<evidence type="ECO:0000313" key="3">
    <source>
        <dbReference type="Proteomes" id="UP000693738"/>
    </source>
</evidence>
<evidence type="ECO:0000256" key="1">
    <source>
        <dbReference type="SAM" id="MobiDB-lite"/>
    </source>
</evidence>
<feature type="compositionally biased region" description="Low complexity" evidence="1">
    <location>
        <begin position="11"/>
        <end position="21"/>
    </location>
</feature>
<dbReference type="AlphaFoldDB" id="A0A8J2N8G5"/>
<feature type="compositionally biased region" description="Pro residues" evidence="1">
    <location>
        <begin position="61"/>
        <end position="70"/>
    </location>
</feature>
<evidence type="ECO:0000313" key="2">
    <source>
        <dbReference type="EMBL" id="CAG7557556.1"/>
    </source>
</evidence>
<accession>A0A8J2N8G5</accession>
<feature type="region of interest" description="Disordered" evidence="1">
    <location>
        <begin position="1"/>
        <end position="150"/>
    </location>
</feature>
<gene>
    <name evidence="2" type="ORF">FEQUK3_LOCUS3269</name>
</gene>
<protein>
    <submittedName>
        <fullName evidence="2">Uncharacterized protein</fullName>
    </submittedName>
</protein>
<feature type="compositionally biased region" description="Polar residues" evidence="1">
    <location>
        <begin position="99"/>
        <end position="111"/>
    </location>
</feature>
<comment type="caution">
    <text evidence="2">The sequence shown here is derived from an EMBL/GenBank/DDBJ whole genome shotgun (WGS) entry which is preliminary data.</text>
</comment>